<sequence length="106" mass="11856">MVALTLARSVWEESAPQWDRMEALRETGQQKIRKGPLDCQFPTSSTPASHLPAYLCDSYPHPYTLHPSPQTLHPRLLTPGPTPQDTPQHNTNKENGLVETSNKQDA</sequence>
<dbReference type="EMBL" id="VSRR010001496">
    <property type="protein sequence ID" value="MPC25689.1"/>
    <property type="molecule type" value="Genomic_DNA"/>
</dbReference>
<feature type="region of interest" description="Disordered" evidence="1">
    <location>
        <begin position="60"/>
        <end position="106"/>
    </location>
</feature>
<name>A0A5B7DX70_PORTR</name>
<keyword evidence="3" id="KW-1185">Reference proteome</keyword>
<feature type="compositionally biased region" description="Polar residues" evidence="1">
    <location>
        <begin position="83"/>
        <end position="106"/>
    </location>
</feature>
<dbReference type="Proteomes" id="UP000324222">
    <property type="component" value="Unassembled WGS sequence"/>
</dbReference>
<protein>
    <submittedName>
        <fullName evidence="2">Uncharacterized protein</fullName>
    </submittedName>
</protein>
<proteinExistence type="predicted"/>
<accession>A0A5B7DX70</accession>
<dbReference type="AlphaFoldDB" id="A0A5B7DX70"/>
<organism evidence="2 3">
    <name type="scientific">Portunus trituberculatus</name>
    <name type="common">Swimming crab</name>
    <name type="synonym">Neptunus trituberculatus</name>
    <dbReference type="NCBI Taxonomy" id="210409"/>
    <lineage>
        <taxon>Eukaryota</taxon>
        <taxon>Metazoa</taxon>
        <taxon>Ecdysozoa</taxon>
        <taxon>Arthropoda</taxon>
        <taxon>Crustacea</taxon>
        <taxon>Multicrustacea</taxon>
        <taxon>Malacostraca</taxon>
        <taxon>Eumalacostraca</taxon>
        <taxon>Eucarida</taxon>
        <taxon>Decapoda</taxon>
        <taxon>Pleocyemata</taxon>
        <taxon>Brachyura</taxon>
        <taxon>Eubrachyura</taxon>
        <taxon>Portunoidea</taxon>
        <taxon>Portunidae</taxon>
        <taxon>Portuninae</taxon>
        <taxon>Portunus</taxon>
    </lineage>
</organism>
<evidence type="ECO:0000313" key="2">
    <source>
        <dbReference type="EMBL" id="MPC25689.1"/>
    </source>
</evidence>
<evidence type="ECO:0000256" key="1">
    <source>
        <dbReference type="SAM" id="MobiDB-lite"/>
    </source>
</evidence>
<evidence type="ECO:0000313" key="3">
    <source>
        <dbReference type="Proteomes" id="UP000324222"/>
    </source>
</evidence>
<reference evidence="2 3" key="1">
    <citation type="submission" date="2019-05" db="EMBL/GenBank/DDBJ databases">
        <title>Another draft genome of Portunus trituberculatus and its Hox gene families provides insights of decapod evolution.</title>
        <authorList>
            <person name="Jeong J.-H."/>
            <person name="Song I."/>
            <person name="Kim S."/>
            <person name="Choi T."/>
            <person name="Kim D."/>
            <person name="Ryu S."/>
            <person name="Kim W."/>
        </authorList>
    </citation>
    <scope>NUCLEOTIDE SEQUENCE [LARGE SCALE GENOMIC DNA]</scope>
    <source>
        <tissue evidence="2">Muscle</tissue>
    </source>
</reference>
<gene>
    <name evidence="2" type="ORF">E2C01_018811</name>
</gene>
<comment type="caution">
    <text evidence="2">The sequence shown here is derived from an EMBL/GenBank/DDBJ whole genome shotgun (WGS) entry which is preliminary data.</text>
</comment>